<keyword evidence="3" id="KW-1185">Reference proteome</keyword>
<feature type="compositionally biased region" description="Low complexity" evidence="1">
    <location>
        <begin position="29"/>
        <end position="41"/>
    </location>
</feature>
<protein>
    <submittedName>
        <fullName evidence="2">Uncharacterized protein</fullName>
    </submittedName>
</protein>
<evidence type="ECO:0000313" key="2">
    <source>
        <dbReference type="EMBL" id="GGK12388.1"/>
    </source>
</evidence>
<evidence type="ECO:0000256" key="1">
    <source>
        <dbReference type="SAM" id="MobiDB-lite"/>
    </source>
</evidence>
<dbReference type="Proteomes" id="UP000660265">
    <property type="component" value="Unassembled WGS sequence"/>
</dbReference>
<proteinExistence type="predicted"/>
<reference evidence="3" key="1">
    <citation type="journal article" date="2019" name="Int. J. Syst. Evol. Microbiol.">
        <title>The Global Catalogue of Microorganisms (GCM) 10K type strain sequencing project: providing services to taxonomists for standard genome sequencing and annotation.</title>
        <authorList>
            <consortium name="The Broad Institute Genomics Platform"/>
            <consortium name="The Broad Institute Genome Sequencing Center for Infectious Disease"/>
            <person name="Wu L."/>
            <person name="Ma J."/>
        </authorList>
    </citation>
    <scope>NUCLEOTIDE SEQUENCE [LARGE SCALE GENOMIC DNA]</scope>
    <source>
        <strain evidence="3">CGMCC 4.7275</strain>
    </source>
</reference>
<accession>A0ABQ2EHD7</accession>
<sequence length="137" mass="14405">MTPISAVSEPSAFAMVAMTITLTGAASCAGARAAGNAEDPAVPNGGVPEKVWVGQAAEEPLEPELPLAAPDFEPEPEEPEPDEDPFDDVDADDGFESDDELDEEDDLSLEPPESPEPFEAPALAGVLLDDEPRLSFR</sequence>
<evidence type="ECO:0000313" key="3">
    <source>
        <dbReference type="Proteomes" id="UP000660265"/>
    </source>
</evidence>
<organism evidence="2 3">
    <name type="scientific">Streptomyces camponoticapitis</name>
    <dbReference type="NCBI Taxonomy" id="1616125"/>
    <lineage>
        <taxon>Bacteria</taxon>
        <taxon>Bacillati</taxon>
        <taxon>Actinomycetota</taxon>
        <taxon>Actinomycetes</taxon>
        <taxon>Kitasatosporales</taxon>
        <taxon>Streptomycetaceae</taxon>
        <taxon>Streptomyces</taxon>
    </lineage>
</organism>
<feature type="compositionally biased region" description="Acidic residues" evidence="1">
    <location>
        <begin position="72"/>
        <end position="108"/>
    </location>
</feature>
<name>A0ABQ2EHD7_9ACTN</name>
<dbReference type="EMBL" id="BMMV01000018">
    <property type="protein sequence ID" value="GGK12388.1"/>
    <property type="molecule type" value="Genomic_DNA"/>
</dbReference>
<gene>
    <name evidence="2" type="ORF">GCM10011583_50580</name>
</gene>
<feature type="region of interest" description="Disordered" evidence="1">
    <location>
        <begin position="29"/>
        <end position="137"/>
    </location>
</feature>
<comment type="caution">
    <text evidence="2">The sequence shown here is derived from an EMBL/GenBank/DDBJ whole genome shotgun (WGS) entry which is preliminary data.</text>
</comment>